<feature type="domain" description="AMP-dependent synthetase/ligase" evidence="12">
    <location>
        <begin position="79"/>
        <end position="447"/>
    </location>
</feature>
<dbReference type="STRING" id="7574.A0A1S3IPC4"/>
<dbReference type="RefSeq" id="XP_023931813.1">
    <property type="nucleotide sequence ID" value="XM_024076045.1"/>
</dbReference>
<comment type="similarity">
    <text evidence="2">Belongs to the ATP-dependent AMP-binding enzyme family.</text>
</comment>
<dbReference type="KEGG" id="lak:106166148"/>
<dbReference type="GO" id="GO:0005759">
    <property type="term" value="C:mitochondrial matrix"/>
    <property type="evidence" value="ECO:0007669"/>
    <property type="project" value="TreeGrafter"/>
</dbReference>
<dbReference type="OrthoDB" id="6614653at2759"/>
<dbReference type="FunFam" id="3.40.50.12780:FF:000007">
    <property type="entry name" value="Acyl-coenzyme A synthetase ACSM2A, mitochondrial"/>
    <property type="match status" value="1"/>
</dbReference>
<dbReference type="GeneID" id="106166148"/>
<dbReference type="GO" id="GO:0046872">
    <property type="term" value="F:metal ion binding"/>
    <property type="evidence" value="ECO:0007669"/>
    <property type="project" value="UniProtKB-KW"/>
</dbReference>
<dbReference type="InterPro" id="IPR000873">
    <property type="entry name" value="AMP-dep_synth/lig_dom"/>
</dbReference>
<proteinExistence type="inferred from homology"/>
<comment type="subcellular location">
    <subcellularLocation>
        <location evidence="1">Mitochondrion</location>
    </subcellularLocation>
</comment>
<dbReference type="InterPro" id="IPR051087">
    <property type="entry name" value="Mitochondrial_ACSM"/>
</dbReference>
<dbReference type="AlphaFoldDB" id="A0A1S3IPC4"/>
<name>A0A1S3IPC4_LINAN</name>
<keyword evidence="5" id="KW-0547">Nucleotide-binding</keyword>
<evidence type="ECO:0000313" key="16">
    <source>
        <dbReference type="RefSeq" id="XP_023931813.1"/>
    </source>
</evidence>
<dbReference type="PROSITE" id="PS00455">
    <property type="entry name" value="AMP_BINDING"/>
    <property type="match status" value="1"/>
</dbReference>
<dbReference type="InterPro" id="IPR025110">
    <property type="entry name" value="AMP-bd_C"/>
</dbReference>
<sequence>MKRSVGQIKAVLKSERQQYKTRWQFSTAPCLLQQSAISGPAPSATGFNNYEEGRQKFQLIVPEKYNFARDVLDQWSSKAQHSARTALWWVDDYGQEFKWTFKHMEILSKRLANGMSVKCQLKAGDRVIVILPRLPEWWVINLACMRIGLVLCPGTVLLTPKDIMQRIQASGAKCIITDEAGATEVQKIARDCPTLKTKVVVGAEKIRPGWFGLSHLMEGGSTEHKCIDSLSSDPMTLFFTSGTTGLPKMVEHTHASYGMAHVITGKYWLDLTPEDIHWNMSDTGWAKSAWSSLFAPWIQGACIFAHHSPSFDAEQTLRMLEQYPISTFCTAPTAYRMFAQQDLKDREFKALRHCLSAGEPLNPEVTEVWEEHTKHTIREGYGQTETVLLCGSFRCLQNKPGSMGKPAPGYDIQVIDQEGNELEPGQEGNIAVKYKPDRPVGLFTGYLDDEERTSASFHRDYYLTGDRAYCDEEGYLWFVGRSDDVIISAGYRIGPFEVESALIEHPAVVESAVVSSPDETRGEVVKAFIVLSEAYKTIDKDNLTKELQEHVKKSTAPYKYPRKVEFVEQLPKTVSGKIRRVELREKEHSKEK</sequence>
<evidence type="ECO:0000256" key="9">
    <source>
        <dbReference type="ARBA" id="ARBA00023128"/>
    </source>
</evidence>
<evidence type="ECO:0000313" key="14">
    <source>
        <dbReference type="Proteomes" id="UP000085678"/>
    </source>
</evidence>
<dbReference type="GO" id="GO:0004321">
    <property type="term" value="F:fatty-acyl-CoA synthase activity"/>
    <property type="evidence" value="ECO:0007669"/>
    <property type="project" value="TreeGrafter"/>
</dbReference>
<dbReference type="InterPro" id="IPR042099">
    <property type="entry name" value="ANL_N_sf"/>
</dbReference>
<reference evidence="15 16" key="1">
    <citation type="submission" date="2025-04" db="UniProtKB">
        <authorList>
            <consortium name="RefSeq"/>
        </authorList>
    </citation>
    <scope>IDENTIFICATION</scope>
    <source>
        <tissue evidence="15 16">Gonads</tissue>
    </source>
</reference>
<keyword evidence="3" id="KW-0436">Ligase</keyword>
<dbReference type="InterPro" id="IPR045851">
    <property type="entry name" value="AMP-bd_C_sf"/>
</dbReference>
<evidence type="ECO:0000256" key="11">
    <source>
        <dbReference type="ARBA" id="ARBA00048477"/>
    </source>
</evidence>
<dbReference type="PANTHER" id="PTHR43605">
    <property type="entry name" value="ACYL-COENZYME A SYNTHETASE"/>
    <property type="match status" value="1"/>
</dbReference>
<keyword evidence="8" id="KW-0443">Lipid metabolism</keyword>
<keyword evidence="6" id="KW-0067">ATP-binding</keyword>
<protein>
    <recommendedName>
        <fullName evidence="10">medium-chain acyl-CoA ligase</fullName>
        <ecNumber evidence="10">6.2.1.2</ecNumber>
    </recommendedName>
</protein>
<dbReference type="FunFam" id="3.30.300.30:FF:000005">
    <property type="entry name" value="Acyl-coenzyme A synthetase ACSM5, mitochondrial"/>
    <property type="match status" value="1"/>
</dbReference>
<dbReference type="GO" id="GO:0006633">
    <property type="term" value="P:fatty acid biosynthetic process"/>
    <property type="evidence" value="ECO:0007669"/>
    <property type="project" value="TreeGrafter"/>
</dbReference>
<comment type="catalytic activity">
    <reaction evidence="11">
        <text>a medium-chain fatty acid + ATP + CoA = a medium-chain fatty acyl-CoA + AMP + diphosphate</text>
        <dbReference type="Rhea" id="RHEA:48340"/>
        <dbReference type="ChEBI" id="CHEBI:30616"/>
        <dbReference type="ChEBI" id="CHEBI:33019"/>
        <dbReference type="ChEBI" id="CHEBI:57287"/>
        <dbReference type="ChEBI" id="CHEBI:59558"/>
        <dbReference type="ChEBI" id="CHEBI:90546"/>
        <dbReference type="ChEBI" id="CHEBI:456215"/>
        <dbReference type="EC" id="6.2.1.2"/>
    </reaction>
    <physiologicalReaction direction="left-to-right" evidence="11">
        <dbReference type="Rhea" id="RHEA:48341"/>
    </physiologicalReaction>
</comment>
<organism evidence="14 15">
    <name type="scientific">Lingula anatina</name>
    <name type="common">Brachiopod</name>
    <name type="synonym">Lingula unguis</name>
    <dbReference type="NCBI Taxonomy" id="7574"/>
    <lineage>
        <taxon>Eukaryota</taxon>
        <taxon>Metazoa</taxon>
        <taxon>Spiralia</taxon>
        <taxon>Lophotrochozoa</taxon>
        <taxon>Brachiopoda</taxon>
        <taxon>Linguliformea</taxon>
        <taxon>Lingulata</taxon>
        <taxon>Lingulida</taxon>
        <taxon>Linguloidea</taxon>
        <taxon>Lingulidae</taxon>
        <taxon>Lingula</taxon>
    </lineage>
</organism>
<evidence type="ECO:0000256" key="4">
    <source>
        <dbReference type="ARBA" id="ARBA00022723"/>
    </source>
</evidence>
<evidence type="ECO:0000256" key="2">
    <source>
        <dbReference type="ARBA" id="ARBA00006432"/>
    </source>
</evidence>
<dbReference type="SUPFAM" id="SSF56801">
    <property type="entry name" value="Acetyl-CoA synthetase-like"/>
    <property type="match status" value="1"/>
</dbReference>
<dbReference type="GO" id="GO:0031956">
    <property type="term" value="F:medium-chain fatty acid-CoA ligase activity"/>
    <property type="evidence" value="ECO:0007669"/>
    <property type="project" value="UniProtKB-EC"/>
</dbReference>
<dbReference type="GO" id="GO:0005524">
    <property type="term" value="F:ATP binding"/>
    <property type="evidence" value="ECO:0007669"/>
    <property type="project" value="UniProtKB-KW"/>
</dbReference>
<dbReference type="InterPro" id="IPR020845">
    <property type="entry name" value="AMP-binding_CS"/>
</dbReference>
<evidence type="ECO:0000256" key="3">
    <source>
        <dbReference type="ARBA" id="ARBA00022598"/>
    </source>
</evidence>
<evidence type="ECO:0000256" key="6">
    <source>
        <dbReference type="ARBA" id="ARBA00022840"/>
    </source>
</evidence>
<keyword evidence="14" id="KW-1185">Reference proteome</keyword>
<dbReference type="RefSeq" id="XP_013400062.1">
    <property type="nucleotide sequence ID" value="XM_013544608.2"/>
</dbReference>
<dbReference type="Gene3D" id="3.30.300.30">
    <property type="match status" value="1"/>
</dbReference>
<feature type="domain" description="AMP-binding enzyme C-terminal" evidence="13">
    <location>
        <begin position="497"/>
        <end position="577"/>
    </location>
</feature>
<evidence type="ECO:0000256" key="5">
    <source>
        <dbReference type="ARBA" id="ARBA00022741"/>
    </source>
</evidence>
<dbReference type="GO" id="GO:0006637">
    <property type="term" value="P:acyl-CoA metabolic process"/>
    <property type="evidence" value="ECO:0007669"/>
    <property type="project" value="TreeGrafter"/>
</dbReference>
<dbReference type="Proteomes" id="UP000085678">
    <property type="component" value="Unplaced"/>
</dbReference>
<dbReference type="EC" id="6.2.1.2" evidence="10"/>
<evidence type="ECO:0000256" key="8">
    <source>
        <dbReference type="ARBA" id="ARBA00023098"/>
    </source>
</evidence>
<evidence type="ECO:0000259" key="12">
    <source>
        <dbReference type="Pfam" id="PF00501"/>
    </source>
</evidence>
<evidence type="ECO:0000256" key="1">
    <source>
        <dbReference type="ARBA" id="ARBA00004173"/>
    </source>
</evidence>
<dbReference type="Pfam" id="PF13193">
    <property type="entry name" value="AMP-binding_C"/>
    <property type="match status" value="1"/>
</dbReference>
<evidence type="ECO:0000313" key="15">
    <source>
        <dbReference type="RefSeq" id="XP_013400062.1"/>
    </source>
</evidence>
<accession>A0A1S3IPC4</accession>
<dbReference type="PANTHER" id="PTHR43605:SF10">
    <property type="entry name" value="ACYL-COA SYNTHETASE MEDIUM CHAIN FAMILY MEMBER 3"/>
    <property type="match status" value="1"/>
</dbReference>
<keyword evidence="4" id="KW-0479">Metal-binding</keyword>
<dbReference type="Gene3D" id="3.40.50.12780">
    <property type="entry name" value="N-terminal domain of ligase-like"/>
    <property type="match status" value="1"/>
</dbReference>
<evidence type="ECO:0000259" key="13">
    <source>
        <dbReference type="Pfam" id="PF13193"/>
    </source>
</evidence>
<evidence type="ECO:0000256" key="7">
    <source>
        <dbReference type="ARBA" id="ARBA00022842"/>
    </source>
</evidence>
<keyword evidence="7" id="KW-0460">Magnesium</keyword>
<gene>
    <name evidence="15 16" type="primary">LOC106166148</name>
</gene>
<keyword evidence="9" id="KW-0496">Mitochondrion</keyword>
<evidence type="ECO:0000256" key="10">
    <source>
        <dbReference type="ARBA" id="ARBA00039009"/>
    </source>
</evidence>
<dbReference type="Pfam" id="PF00501">
    <property type="entry name" value="AMP-binding"/>
    <property type="match status" value="1"/>
</dbReference>